<reference evidence="1" key="1">
    <citation type="journal article" date="2020" name="Stud. Mycol.">
        <title>101 Dothideomycetes genomes: a test case for predicting lifestyles and emergence of pathogens.</title>
        <authorList>
            <person name="Haridas S."/>
            <person name="Albert R."/>
            <person name="Binder M."/>
            <person name="Bloem J."/>
            <person name="Labutti K."/>
            <person name="Salamov A."/>
            <person name="Andreopoulos B."/>
            <person name="Baker S."/>
            <person name="Barry K."/>
            <person name="Bills G."/>
            <person name="Bluhm B."/>
            <person name="Cannon C."/>
            <person name="Castanera R."/>
            <person name="Culley D."/>
            <person name="Daum C."/>
            <person name="Ezra D."/>
            <person name="Gonzalez J."/>
            <person name="Henrissat B."/>
            <person name="Kuo A."/>
            <person name="Liang C."/>
            <person name="Lipzen A."/>
            <person name="Lutzoni F."/>
            <person name="Magnuson J."/>
            <person name="Mondo S."/>
            <person name="Nolan M."/>
            <person name="Ohm R."/>
            <person name="Pangilinan J."/>
            <person name="Park H.-J."/>
            <person name="Ramirez L."/>
            <person name="Alfaro M."/>
            <person name="Sun H."/>
            <person name="Tritt A."/>
            <person name="Yoshinaga Y."/>
            <person name="Zwiers L.-H."/>
            <person name="Turgeon B."/>
            <person name="Goodwin S."/>
            <person name="Spatafora J."/>
            <person name="Crous P."/>
            <person name="Grigoriev I."/>
        </authorList>
    </citation>
    <scope>NUCLEOTIDE SEQUENCE</scope>
    <source>
        <strain evidence="1">CBS 122368</strain>
    </source>
</reference>
<keyword evidence="2" id="KW-1185">Reference proteome</keyword>
<organism evidence="1 2">
    <name type="scientific">Trematosphaeria pertusa</name>
    <dbReference type="NCBI Taxonomy" id="390896"/>
    <lineage>
        <taxon>Eukaryota</taxon>
        <taxon>Fungi</taxon>
        <taxon>Dikarya</taxon>
        <taxon>Ascomycota</taxon>
        <taxon>Pezizomycotina</taxon>
        <taxon>Dothideomycetes</taxon>
        <taxon>Pleosporomycetidae</taxon>
        <taxon>Pleosporales</taxon>
        <taxon>Massarineae</taxon>
        <taxon>Trematosphaeriaceae</taxon>
        <taxon>Trematosphaeria</taxon>
    </lineage>
</organism>
<gene>
    <name evidence="1" type="ORF">BU26DRAFT_604391</name>
</gene>
<protein>
    <submittedName>
        <fullName evidence="1">Uncharacterized protein</fullName>
    </submittedName>
</protein>
<dbReference type="OrthoDB" id="3684889at2759"/>
<evidence type="ECO:0000313" key="1">
    <source>
        <dbReference type="EMBL" id="KAF2250163.1"/>
    </source>
</evidence>
<dbReference type="RefSeq" id="XP_033685167.1">
    <property type="nucleotide sequence ID" value="XM_033835522.1"/>
</dbReference>
<sequence>MEWASSPEGRSALADAERLRKKLNSLFFYPPTFTKGTTKQQDEDAKNAELEHYAKLSCRALCEQMWATLPRELRDAVYEDIVGPSLIHKPAFWRRKMRTLGRDAHWWNGEYVGNEVLRELAETWYRTQRFRFSLPEAIPKYLDTDEFGLGIDPTEFIAHVELVRVQKGGFQLRRSKLRRQPECFATLKRDERLAGIKCLERLKRRADIHIRMNLERFLEKKNPIADSIEEFTPLFPVLRLLQDAGCKVYAHFHAEWSWSVRCLCVGPFVEAWTKRIPGGQYTKVN</sequence>
<dbReference type="AlphaFoldDB" id="A0A6A6IKZ4"/>
<accession>A0A6A6IKZ4</accession>
<dbReference type="EMBL" id="ML987194">
    <property type="protein sequence ID" value="KAF2250163.1"/>
    <property type="molecule type" value="Genomic_DNA"/>
</dbReference>
<dbReference type="GeneID" id="54588852"/>
<proteinExistence type="predicted"/>
<evidence type="ECO:0000313" key="2">
    <source>
        <dbReference type="Proteomes" id="UP000800094"/>
    </source>
</evidence>
<dbReference type="Proteomes" id="UP000800094">
    <property type="component" value="Unassembled WGS sequence"/>
</dbReference>
<name>A0A6A6IKZ4_9PLEO</name>